<feature type="transmembrane region" description="Helical" evidence="6">
    <location>
        <begin position="219"/>
        <end position="242"/>
    </location>
</feature>
<feature type="coiled-coil region" evidence="5">
    <location>
        <begin position="311"/>
        <end position="383"/>
    </location>
</feature>
<dbReference type="GO" id="GO:0006886">
    <property type="term" value="P:intracellular protein transport"/>
    <property type="evidence" value="ECO:0007669"/>
    <property type="project" value="InterPro"/>
</dbReference>
<dbReference type="GO" id="GO:0006888">
    <property type="term" value="P:endoplasmic reticulum to Golgi vesicle-mediated transport"/>
    <property type="evidence" value="ECO:0007669"/>
    <property type="project" value="TreeGrafter"/>
</dbReference>
<accession>A0A3M6V3R7</accession>
<evidence type="ECO:0000259" key="7">
    <source>
        <dbReference type="Pfam" id="PF05529"/>
    </source>
</evidence>
<protein>
    <recommendedName>
        <fullName evidence="7">BAP29/BAP31 transmembrane domain-containing protein</fullName>
    </recommendedName>
</protein>
<evidence type="ECO:0000256" key="4">
    <source>
        <dbReference type="ARBA" id="ARBA00023136"/>
    </source>
</evidence>
<feature type="domain" description="BAP29/BAP31 transmembrane" evidence="7">
    <location>
        <begin position="1"/>
        <end position="137"/>
    </location>
</feature>
<feature type="domain" description="BAP29/BAP31 transmembrane" evidence="7">
    <location>
        <begin position="209"/>
        <end position="311"/>
    </location>
</feature>
<dbReference type="PANTHER" id="PTHR12701:SF20">
    <property type="entry name" value="ENDOPLASMIC RETICULUM TRANSMEMBRANE PROTEIN"/>
    <property type="match status" value="1"/>
</dbReference>
<keyword evidence="4 6" id="KW-0472">Membrane</keyword>
<comment type="subcellular location">
    <subcellularLocation>
        <location evidence="1">Membrane</location>
        <topology evidence="1">Multi-pass membrane protein</topology>
    </subcellularLocation>
</comment>
<proteinExistence type="predicted"/>
<dbReference type="Pfam" id="PF05529">
    <property type="entry name" value="Bap31"/>
    <property type="match status" value="2"/>
</dbReference>
<dbReference type="Proteomes" id="UP000275408">
    <property type="component" value="Unassembled WGS sequence"/>
</dbReference>
<evidence type="ECO:0000313" key="8">
    <source>
        <dbReference type="EMBL" id="RMX60551.1"/>
    </source>
</evidence>
<dbReference type="InterPro" id="IPR040463">
    <property type="entry name" value="BAP29/BAP31_N"/>
</dbReference>
<name>A0A3M6V3R7_POCDA</name>
<dbReference type="EMBL" id="RCHS01000141">
    <property type="protein sequence ID" value="RMX60551.1"/>
    <property type="molecule type" value="Genomic_DNA"/>
</dbReference>
<reference evidence="8 9" key="1">
    <citation type="journal article" date="2018" name="Sci. Rep.">
        <title>Comparative analysis of the Pocillopora damicornis genome highlights role of immune system in coral evolution.</title>
        <authorList>
            <person name="Cunning R."/>
            <person name="Bay R.A."/>
            <person name="Gillette P."/>
            <person name="Baker A.C."/>
            <person name="Traylor-Knowles N."/>
        </authorList>
    </citation>
    <scope>NUCLEOTIDE SEQUENCE [LARGE SCALE GENOMIC DNA]</scope>
    <source>
        <strain evidence="8">RSMAS</strain>
        <tissue evidence="8">Whole animal</tissue>
    </source>
</reference>
<dbReference type="GO" id="GO:0005789">
    <property type="term" value="C:endoplasmic reticulum membrane"/>
    <property type="evidence" value="ECO:0007669"/>
    <property type="project" value="TreeGrafter"/>
</dbReference>
<keyword evidence="5" id="KW-0175">Coiled coil</keyword>
<keyword evidence="3 6" id="KW-1133">Transmembrane helix</keyword>
<dbReference type="InterPro" id="IPR008417">
    <property type="entry name" value="BAP29/BAP31"/>
</dbReference>
<dbReference type="STRING" id="46731.A0A3M6V3R7"/>
<dbReference type="Gene3D" id="1.20.5.110">
    <property type="match status" value="1"/>
</dbReference>
<dbReference type="AlphaFoldDB" id="A0A3M6V3R7"/>
<sequence length="391" mass="44890">MTIQWTLAAGFLYTEISVLLLFCLPFISAKRWNQLFNSRFVAALFAYGNFYFNVIALVMALLLLDSIRESRKYSKMESTAQVDLHNNPQAEIMAQMKLFRAQRNLYISGFSLFLLIVLRRVGKLLSKNSVLEASNEASLRQAQNVSQQCEKLMDENNELKKAIEGTDGKTETKTETKDEDKMNQELKELREALEDKSKKLSERSEGAAKWNQIFKSRIVAAWFSSGSYYFKVVVLAMVLLLADSIRQIIKYNKLVSSSPGDLRNNPQAEVTAKMNLFHAQRNLYISGFSLFLLIVLRRNVARLLSEAETGKKDEDKVNQEHKELREALEDKSKELSERSEELERTKKDLAALKERHAELTQEYDKLLKEYAKAQAKLGKDENKTGEDKKDN</sequence>
<keyword evidence="9" id="KW-1185">Reference proteome</keyword>
<keyword evidence="2 6" id="KW-0812">Transmembrane</keyword>
<feature type="transmembrane region" description="Helical" evidence="6">
    <location>
        <begin position="105"/>
        <end position="122"/>
    </location>
</feature>
<dbReference type="PANTHER" id="PTHR12701">
    <property type="entry name" value="BCR-ASSOCIATED PROTEIN, BAP"/>
    <property type="match status" value="1"/>
</dbReference>
<evidence type="ECO:0000256" key="5">
    <source>
        <dbReference type="SAM" id="Coils"/>
    </source>
</evidence>
<evidence type="ECO:0000256" key="2">
    <source>
        <dbReference type="ARBA" id="ARBA00022692"/>
    </source>
</evidence>
<evidence type="ECO:0000256" key="1">
    <source>
        <dbReference type="ARBA" id="ARBA00004141"/>
    </source>
</evidence>
<evidence type="ECO:0000313" key="9">
    <source>
        <dbReference type="Proteomes" id="UP000275408"/>
    </source>
</evidence>
<organism evidence="8 9">
    <name type="scientific">Pocillopora damicornis</name>
    <name type="common">Cauliflower coral</name>
    <name type="synonym">Millepora damicornis</name>
    <dbReference type="NCBI Taxonomy" id="46731"/>
    <lineage>
        <taxon>Eukaryota</taxon>
        <taxon>Metazoa</taxon>
        <taxon>Cnidaria</taxon>
        <taxon>Anthozoa</taxon>
        <taxon>Hexacorallia</taxon>
        <taxon>Scleractinia</taxon>
        <taxon>Astrocoeniina</taxon>
        <taxon>Pocilloporidae</taxon>
        <taxon>Pocillopora</taxon>
    </lineage>
</organism>
<feature type="coiled-coil region" evidence="5">
    <location>
        <begin position="135"/>
        <end position="203"/>
    </location>
</feature>
<comment type="caution">
    <text evidence="8">The sequence shown here is derived from an EMBL/GenBank/DDBJ whole genome shotgun (WGS) entry which is preliminary data.</text>
</comment>
<feature type="transmembrane region" description="Helical" evidence="6">
    <location>
        <begin position="7"/>
        <end position="28"/>
    </location>
</feature>
<gene>
    <name evidence="8" type="ORF">pdam_00001420</name>
</gene>
<evidence type="ECO:0000256" key="3">
    <source>
        <dbReference type="ARBA" id="ARBA00022989"/>
    </source>
</evidence>
<dbReference type="OrthoDB" id="435607at2759"/>
<dbReference type="GO" id="GO:0070973">
    <property type="term" value="P:protein localization to endoplasmic reticulum exit site"/>
    <property type="evidence" value="ECO:0007669"/>
    <property type="project" value="TreeGrafter"/>
</dbReference>
<evidence type="ECO:0000256" key="6">
    <source>
        <dbReference type="SAM" id="Phobius"/>
    </source>
</evidence>
<feature type="transmembrane region" description="Helical" evidence="6">
    <location>
        <begin position="40"/>
        <end position="64"/>
    </location>
</feature>